<reference evidence="2" key="1">
    <citation type="submission" date="2017-04" db="EMBL/GenBank/DDBJ databases">
        <title>Function of individual gut microbiota members based on whole genome sequencing of pure cultures obtained from chicken caecum.</title>
        <authorList>
            <person name="Medvecky M."/>
            <person name="Cejkova D."/>
            <person name="Polansky O."/>
            <person name="Karasova D."/>
            <person name="Kubasova T."/>
            <person name="Cizek A."/>
            <person name="Rychlik I."/>
        </authorList>
    </citation>
    <scope>NUCLEOTIDE SEQUENCE [LARGE SCALE GENOMIC DNA]</scope>
    <source>
        <strain evidence="2">An199</strain>
    </source>
</reference>
<sequence length="280" mass="32106">MAAWLCLSSCVRDEIEPCPPLRVMIGIEDKNYANVDAVEKVTGLERRVDENKPFRSYIQKLFYIMYEAETGKVVLTKHLHDVQGDAFRATGDIPEDLPFGKYVLVVWGNILDEAPILAERDYRVYNLHMGEIEGYDTYMTSDTLLYDETHYDYEVDLKRVKGKLIIQASNLPDKICYSEKEVDGVSAYVTHRFNYVRSAVVRTHAGWKPGEAPVSKTVLAPSLQENGTQVKAWFYDDLREDIADIIPPPVSVTMERNKLTLLKYVYDNGKFTIYILINDN</sequence>
<comment type="caution">
    <text evidence="1">The sequence shown here is derived from an EMBL/GenBank/DDBJ whole genome shotgun (WGS) entry which is preliminary data.</text>
</comment>
<evidence type="ECO:0000313" key="1">
    <source>
        <dbReference type="EMBL" id="OUP17667.1"/>
    </source>
</evidence>
<dbReference type="AlphaFoldDB" id="A0A1Y4IBH7"/>
<organism evidence="1 2">
    <name type="scientific">Parabacteroides distasonis</name>
    <dbReference type="NCBI Taxonomy" id="823"/>
    <lineage>
        <taxon>Bacteria</taxon>
        <taxon>Pseudomonadati</taxon>
        <taxon>Bacteroidota</taxon>
        <taxon>Bacteroidia</taxon>
        <taxon>Bacteroidales</taxon>
        <taxon>Tannerellaceae</taxon>
        <taxon>Parabacteroides</taxon>
    </lineage>
</organism>
<accession>A0A1Y4IBH7</accession>
<dbReference type="EMBL" id="NFJX01000012">
    <property type="protein sequence ID" value="OUP17667.1"/>
    <property type="molecule type" value="Genomic_DNA"/>
</dbReference>
<name>A0A1Y4IBH7_PARDI</name>
<dbReference type="Proteomes" id="UP000195950">
    <property type="component" value="Unassembled WGS sequence"/>
</dbReference>
<evidence type="ECO:0000313" key="2">
    <source>
        <dbReference type="Proteomes" id="UP000195950"/>
    </source>
</evidence>
<gene>
    <name evidence="1" type="ORF">B5F32_13355</name>
</gene>
<proteinExistence type="predicted"/>
<evidence type="ECO:0008006" key="3">
    <source>
        <dbReference type="Google" id="ProtNLM"/>
    </source>
</evidence>
<protein>
    <recommendedName>
        <fullName evidence="3">Fimbrillin-A associated anchor s Mfa1 and Mfa2 family protein</fullName>
    </recommendedName>
</protein>